<dbReference type="EMBL" id="QJKI01000035">
    <property type="protein sequence ID" value="PXX74020.1"/>
    <property type="molecule type" value="Genomic_DNA"/>
</dbReference>
<dbReference type="RefSeq" id="WP_110392152.1">
    <property type="nucleotide sequence ID" value="NZ_JAKLKZ010000007.1"/>
</dbReference>
<comment type="caution">
    <text evidence="1">The sequence shown here is derived from an EMBL/GenBank/DDBJ whole genome shotgun (WGS) entry which is preliminary data.</text>
</comment>
<evidence type="ECO:0000313" key="2">
    <source>
        <dbReference type="Proteomes" id="UP000247555"/>
    </source>
</evidence>
<organism evidence="1 2">
    <name type="scientific">Rivihabitans pingtungensis</name>
    <dbReference type="NCBI Taxonomy" id="1054498"/>
    <lineage>
        <taxon>Bacteria</taxon>
        <taxon>Pseudomonadati</taxon>
        <taxon>Pseudomonadota</taxon>
        <taxon>Betaproteobacteria</taxon>
        <taxon>Neisseriales</taxon>
        <taxon>Aquaspirillaceae</taxon>
        <taxon>Rivihabitans</taxon>
    </lineage>
</organism>
<proteinExistence type="predicted"/>
<evidence type="ECO:0000313" key="1">
    <source>
        <dbReference type="EMBL" id="PXX74020.1"/>
    </source>
</evidence>
<dbReference type="AlphaFoldDB" id="A0A318KDQ4"/>
<gene>
    <name evidence="1" type="ORF">DFR34_1352</name>
</gene>
<sequence>MKVVFSDKLRRVLQDPQASAQLRQFMATASVNQPSQVKIKLHDAQRQGVSYEPRLLSSSQSR</sequence>
<keyword evidence="2" id="KW-1185">Reference proteome</keyword>
<protein>
    <submittedName>
        <fullName evidence="1">Uncharacterized protein</fullName>
    </submittedName>
</protein>
<dbReference type="Proteomes" id="UP000247555">
    <property type="component" value="Unassembled WGS sequence"/>
</dbReference>
<reference evidence="1 2" key="1">
    <citation type="submission" date="2018-05" db="EMBL/GenBank/DDBJ databases">
        <title>Genomic Encyclopedia of Type Strains, Phase IV (KMG-IV): sequencing the most valuable type-strain genomes for metagenomic binning, comparative biology and taxonomic classification.</title>
        <authorList>
            <person name="Goeker M."/>
        </authorList>
    </citation>
    <scope>NUCLEOTIDE SEQUENCE [LARGE SCALE GENOMIC DNA]</scope>
    <source>
        <strain evidence="1 2">DSM 29661</strain>
    </source>
</reference>
<name>A0A318KDQ4_9NEIS</name>
<accession>A0A318KDQ4</accession>